<protein>
    <submittedName>
        <fullName evidence="2">CHAT domain-containing protein</fullName>
    </submittedName>
</protein>
<evidence type="ECO:0000259" key="1">
    <source>
        <dbReference type="Pfam" id="PF12770"/>
    </source>
</evidence>
<evidence type="ECO:0000313" key="2">
    <source>
        <dbReference type="EMBL" id="MFD2418304.1"/>
    </source>
</evidence>
<comment type="caution">
    <text evidence="2">The sequence shown here is derived from an EMBL/GenBank/DDBJ whole genome shotgun (WGS) entry which is preliminary data.</text>
</comment>
<accession>A0ABW5FVP7</accession>
<dbReference type="Pfam" id="PF12770">
    <property type="entry name" value="CHAT"/>
    <property type="match status" value="1"/>
</dbReference>
<dbReference type="EMBL" id="JBHUKR010000007">
    <property type="protein sequence ID" value="MFD2418304.1"/>
    <property type="molecule type" value="Genomic_DNA"/>
</dbReference>
<sequence>MARELTTEITFDHTHQMRRVREYGYNRERTIYLRFTRESNGESFFVQAWGSAFPEDGGGGYQGRIANTGRSVEAAIDIVRSEWQRQVVDYHELVDGRKRHPFVDSVDLAGAADRQHLEAIGIELARAGDTLFWALFGDPGMEEITTLLRGALRAGEHVITAESDTLFAPWGLLYTSPREDERLVGPGAGWSMDGFWGYRHLVEHNFSRTPGFDSRIHVRGGQVMAGLNVDQGVDEEHPPTPFIAPVIRFFRERTTTVVRASKDELAHALTASPFDDHITYFGCHAEVSGAGGGQPEPPYLALGDKKQIRGVELIGWLSQRHGRLLPNRPLVFVSACQGGQLCSRFYGAFGRDLLQHGARCLLGPQIDLPRMFAAEYTTRLFSALLEPGTRLGDVVRALAREFADDHRNPLGLIFSLYRGLDVHFGPRDAW</sequence>
<dbReference type="Proteomes" id="UP001597417">
    <property type="component" value="Unassembled WGS sequence"/>
</dbReference>
<dbReference type="InterPro" id="IPR024983">
    <property type="entry name" value="CHAT_dom"/>
</dbReference>
<evidence type="ECO:0000313" key="3">
    <source>
        <dbReference type="Proteomes" id="UP001597417"/>
    </source>
</evidence>
<dbReference type="RefSeq" id="WP_378266251.1">
    <property type="nucleotide sequence ID" value="NZ_JBHUKR010000007.1"/>
</dbReference>
<reference evidence="3" key="1">
    <citation type="journal article" date="2019" name="Int. J. Syst. Evol. Microbiol.">
        <title>The Global Catalogue of Microorganisms (GCM) 10K type strain sequencing project: providing services to taxonomists for standard genome sequencing and annotation.</title>
        <authorList>
            <consortium name="The Broad Institute Genomics Platform"/>
            <consortium name="The Broad Institute Genome Sequencing Center for Infectious Disease"/>
            <person name="Wu L."/>
            <person name="Ma J."/>
        </authorList>
    </citation>
    <scope>NUCLEOTIDE SEQUENCE [LARGE SCALE GENOMIC DNA]</scope>
    <source>
        <strain evidence="3">CGMCC 4.7645</strain>
    </source>
</reference>
<keyword evidence="3" id="KW-1185">Reference proteome</keyword>
<feature type="domain" description="CHAT" evidence="1">
    <location>
        <begin position="253"/>
        <end position="390"/>
    </location>
</feature>
<gene>
    <name evidence="2" type="ORF">ACFSXZ_18430</name>
</gene>
<name>A0ABW5FVP7_9PSEU</name>
<organism evidence="2 3">
    <name type="scientific">Amycolatopsis pigmentata</name>
    <dbReference type="NCBI Taxonomy" id="450801"/>
    <lineage>
        <taxon>Bacteria</taxon>
        <taxon>Bacillati</taxon>
        <taxon>Actinomycetota</taxon>
        <taxon>Actinomycetes</taxon>
        <taxon>Pseudonocardiales</taxon>
        <taxon>Pseudonocardiaceae</taxon>
        <taxon>Amycolatopsis</taxon>
    </lineage>
</organism>
<proteinExistence type="predicted"/>